<dbReference type="NCBIfam" id="TIGR02152">
    <property type="entry name" value="D_ribokin_bact"/>
    <property type="match status" value="1"/>
</dbReference>
<feature type="binding site" evidence="13">
    <location>
        <position position="189"/>
    </location>
    <ligand>
        <name>ATP</name>
        <dbReference type="ChEBI" id="CHEBI:30616"/>
    </ligand>
</feature>
<dbReference type="EC" id="2.7.1.15" evidence="2 13"/>
<evidence type="ECO:0000256" key="9">
    <source>
        <dbReference type="ARBA" id="ARBA00022840"/>
    </source>
</evidence>
<feature type="binding site" evidence="13">
    <location>
        <position position="287"/>
    </location>
    <ligand>
        <name>K(+)</name>
        <dbReference type="ChEBI" id="CHEBI:29103"/>
    </ligand>
</feature>
<evidence type="ECO:0000256" key="13">
    <source>
        <dbReference type="HAMAP-Rule" id="MF_01987"/>
    </source>
</evidence>
<comment type="subunit">
    <text evidence="13">Homodimer.</text>
</comment>
<dbReference type="InterPro" id="IPR002139">
    <property type="entry name" value="Ribo/fructo_kinase"/>
</dbReference>
<keyword evidence="7 13" id="KW-0547">Nucleotide-binding</keyword>
<comment type="function">
    <text evidence="13">Catalyzes the phosphorylation of ribose at O-5 in a reaction requiring ATP and magnesium. The resulting D-ribose-5-phosphate can then be used either for sythesis of nucleotides, histidine, and tryptophan, or as a component of the pentose phosphate pathway.</text>
</comment>
<dbReference type="PANTHER" id="PTHR10584:SF166">
    <property type="entry name" value="RIBOKINASE"/>
    <property type="match status" value="1"/>
</dbReference>
<dbReference type="InterPro" id="IPR011877">
    <property type="entry name" value="Ribokinase"/>
</dbReference>
<dbReference type="InterPro" id="IPR029056">
    <property type="entry name" value="Ribokinase-like"/>
</dbReference>
<dbReference type="KEGG" id="uli:ETAA1_59030"/>
<comment type="pathway">
    <text evidence="13">Carbohydrate metabolism; D-ribose degradation; D-ribose 5-phosphate from beta-D-ribopyranose: step 2/2.</text>
</comment>
<dbReference type="RefSeq" id="WP_145244105.1">
    <property type="nucleotide sequence ID" value="NZ_CP036273.1"/>
</dbReference>
<comment type="cofactor">
    <cofactor evidence="13">
        <name>Mg(2+)</name>
        <dbReference type="ChEBI" id="CHEBI:18420"/>
    </cofactor>
    <text evidence="13">Requires a divalent cation, most likely magnesium in vivo, as an electrophilic catalyst to aid phosphoryl group transfer. It is the chelate of the metal and the nucleotide that is the actual substrate.</text>
</comment>
<feature type="binding site" evidence="13">
    <location>
        <position position="292"/>
    </location>
    <ligand>
        <name>K(+)</name>
        <dbReference type="ChEBI" id="CHEBI:29103"/>
    </ligand>
</feature>
<evidence type="ECO:0000256" key="2">
    <source>
        <dbReference type="ARBA" id="ARBA00012035"/>
    </source>
</evidence>
<organism evidence="15 16">
    <name type="scientific">Urbifossiella limnaea</name>
    <dbReference type="NCBI Taxonomy" id="2528023"/>
    <lineage>
        <taxon>Bacteria</taxon>
        <taxon>Pseudomonadati</taxon>
        <taxon>Planctomycetota</taxon>
        <taxon>Planctomycetia</taxon>
        <taxon>Gemmatales</taxon>
        <taxon>Gemmataceae</taxon>
        <taxon>Urbifossiella</taxon>
    </lineage>
</organism>
<dbReference type="Proteomes" id="UP000319576">
    <property type="component" value="Chromosome"/>
</dbReference>
<keyword evidence="5 13" id="KW-0808">Transferase</keyword>
<dbReference type="SUPFAM" id="SSF53613">
    <property type="entry name" value="Ribokinase-like"/>
    <property type="match status" value="1"/>
</dbReference>
<evidence type="ECO:0000256" key="4">
    <source>
        <dbReference type="ARBA" id="ARBA00022490"/>
    </source>
</evidence>
<dbReference type="AlphaFoldDB" id="A0A517Y292"/>
<gene>
    <name evidence="13 15" type="primary">rbsK</name>
    <name evidence="15" type="ORF">ETAA1_59030</name>
</gene>
<evidence type="ECO:0000259" key="14">
    <source>
        <dbReference type="Pfam" id="PF00294"/>
    </source>
</evidence>
<keyword evidence="11 13" id="KW-0630">Potassium</keyword>
<feature type="binding site" evidence="13">
    <location>
        <begin position="14"/>
        <end position="16"/>
    </location>
    <ligand>
        <name>substrate</name>
    </ligand>
</feature>
<feature type="binding site" evidence="13">
    <location>
        <position position="251"/>
    </location>
    <ligand>
        <name>K(+)</name>
        <dbReference type="ChEBI" id="CHEBI:29103"/>
    </ligand>
</feature>
<dbReference type="PROSITE" id="PS00584">
    <property type="entry name" value="PFKB_KINASES_2"/>
    <property type="match status" value="1"/>
</dbReference>
<feature type="binding site" evidence="13">
    <location>
        <position position="290"/>
    </location>
    <ligand>
        <name>K(+)</name>
        <dbReference type="ChEBI" id="CHEBI:29103"/>
    </ligand>
</feature>
<dbReference type="OrthoDB" id="9775849at2"/>
<feature type="binding site" evidence="13">
    <location>
        <position position="257"/>
    </location>
    <ligand>
        <name>substrate</name>
    </ligand>
</feature>
<feature type="active site" description="Proton acceptor" evidence="13">
    <location>
        <position position="257"/>
    </location>
</feature>
<comment type="similarity">
    <text evidence="13">Belongs to the carbohydrate kinase PfkB family. Ribokinase subfamily.</text>
</comment>
<evidence type="ECO:0000313" key="16">
    <source>
        <dbReference type="Proteomes" id="UP000319576"/>
    </source>
</evidence>
<comment type="similarity">
    <text evidence="1">Belongs to the carbohydrate kinase pfkB family.</text>
</comment>
<evidence type="ECO:0000256" key="3">
    <source>
        <dbReference type="ARBA" id="ARBA00016943"/>
    </source>
</evidence>
<evidence type="ECO:0000256" key="1">
    <source>
        <dbReference type="ARBA" id="ARBA00005380"/>
    </source>
</evidence>
<evidence type="ECO:0000256" key="5">
    <source>
        <dbReference type="ARBA" id="ARBA00022679"/>
    </source>
</evidence>
<dbReference type="PRINTS" id="PR00990">
    <property type="entry name" value="RIBOKINASE"/>
</dbReference>
<feature type="binding site" evidence="13">
    <location>
        <begin position="42"/>
        <end position="46"/>
    </location>
    <ligand>
        <name>substrate</name>
    </ligand>
</feature>
<comment type="subcellular location">
    <subcellularLocation>
        <location evidence="13">Cytoplasm</location>
    </subcellularLocation>
</comment>
<protein>
    <recommendedName>
        <fullName evidence="3 13">Ribokinase</fullName>
        <shortName evidence="13">RK</shortName>
        <ecNumber evidence="2 13">2.7.1.15</ecNumber>
    </recommendedName>
</protein>
<dbReference type="GO" id="GO:0046872">
    <property type="term" value="F:metal ion binding"/>
    <property type="evidence" value="ECO:0007669"/>
    <property type="project" value="UniProtKB-KW"/>
</dbReference>
<evidence type="ECO:0000256" key="10">
    <source>
        <dbReference type="ARBA" id="ARBA00022842"/>
    </source>
</evidence>
<evidence type="ECO:0000256" key="6">
    <source>
        <dbReference type="ARBA" id="ARBA00022723"/>
    </source>
</evidence>
<dbReference type="GO" id="GO:0005524">
    <property type="term" value="F:ATP binding"/>
    <property type="evidence" value="ECO:0007669"/>
    <property type="project" value="UniProtKB-UniRule"/>
</dbReference>
<feature type="binding site" evidence="13">
    <location>
        <begin position="256"/>
        <end position="257"/>
    </location>
    <ligand>
        <name>ATP</name>
        <dbReference type="ChEBI" id="CHEBI:30616"/>
    </ligand>
</feature>
<comment type="activity regulation">
    <text evidence="13">Activated by a monovalent cation that binds near, but not in, the active site. The most likely occupant of the site in vivo is potassium. Ion binding induces a conformational change that may alter substrate affinity.</text>
</comment>
<feature type="binding site" evidence="13">
    <location>
        <position position="296"/>
    </location>
    <ligand>
        <name>K(+)</name>
        <dbReference type="ChEBI" id="CHEBI:29103"/>
    </ligand>
</feature>
<feature type="domain" description="Carbohydrate kinase PfkB" evidence="14">
    <location>
        <begin position="5"/>
        <end position="299"/>
    </location>
</feature>
<keyword evidence="4 13" id="KW-0963">Cytoplasm</keyword>
<dbReference type="PANTHER" id="PTHR10584">
    <property type="entry name" value="SUGAR KINASE"/>
    <property type="match status" value="1"/>
</dbReference>
<accession>A0A517Y292</accession>
<dbReference type="GO" id="GO:0019303">
    <property type="term" value="P:D-ribose catabolic process"/>
    <property type="evidence" value="ECO:0007669"/>
    <property type="project" value="UniProtKB-UniRule"/>
</dbReference>
<feature type="binding site" evidence="13">
    <location>
        <position position="253"/>
    </location>
    <ligand>
        <name>K(+)</name>
        <dbReference type="ChEBI" id="CHEBI:29103"/>
    </ligand>
</feature>
<feature type="binding site" evidence="13">
    <location>
        <position position="143"/>
    </location>
    <ligand>
        <name>substrate</name>
    </ligand>
</feature>
<dbReference type="InterPro" id="IPR002173">
    <property type="entry name" value="Carboh/pur_kinase_PfkB_CS"/>
</dbReference>
<dbReference type="GO" id="GO:0004747">
    <property type="term" value="F:ribokinase activity"/>
    <property type="evidence" value="ECO:0007669"/>
    <property type="project" value="UniProtKB-UniRule"/>
</dbReference>
<keyword evidence="9 13" id="KW-0067">ATP-binding</keyword>
<evidence type="ECO:0000256" key="11">
    <source>
        <dbReference type="ARBA" id="ARBA00022958"/>
    </source>
</evidence>
<dbReference type="UniPathway" id="UPA00916">
    <property type="reaction ID" value="UER00889"/>
</dbReference>
<keyword evidence="12 13" id="KW-0119">Carbohydrate metabolism</keyword>
<dbReference type="CDD" id="cd01174">
    <property type="entry name" value="ribokinase"/>
    <property type="match status" value="1"/>
</dbReference>
<proteinExistence type="inferred from homology"/>
<keyword evidence="16" id="KW-1185">Reference proteome</keyword>
<dbReference type="Pfam" id="PF00294">
    <property type="entry name" value="PfkB"/>
    <property type="match status" value="1"/>
</dbReference>
<evidence type="ECO:0000313" key="15">
    <source>
        <dbReference type="EMBL" id="QDU23893.1"/>
    </source>
</evidence>
<dbReference type="EMBL" id="CP036273">
    <property type="protein sequence ID" value="QDU23893.1"/>
    <property type="molecule type" value="Genomic_DNA"/>
</dbReference>
<keyword evidence="6 13" id="KW-0479">Metal-binding</keyword>
<keyword evidence="8 13" id="KW-0418">Kinase</keyword>
<evidence type="ECO:0000256" key="7">
    <source>
        <dbReference type="ARBA" id="ARBA00022741"/>
    </source>
</evidence>
<keyword evidence="10 13" id="KW-0460">Magnesium</keyword>
<dbReference type="Gene3D" id="3.40.1190.20">
    <property type="match status" value="1"/>
</dbReference>
<sequence length="313" mass="31337">MSRPEHVVVVGSVNVDLVVRAGRLPRPGETVGDGTFLQAHGGKGANQAVAAARLGAAVGLVARVGTDSFGDEALAHFRAEGIRTDHVTRDPAHATGVAVITVDAAGQNAIAVAPGANAALTPADVDRAADSIRSAGVLVAQLETPLETVRHAVRLAAEAGVPVVLNPAPAPDRPLPADLLRAVAVLTPNETEATALSGVPVGDEASARRAALTLLESGVRTVVVTLGGRGVLIADATGVEAVPAARVRAVDTTAAGDAFTGALARFLAAGLDVRAAARRACAAAALSVTRFGAQPSLPTAAELSAFEGARHSR</sequence>
<feature type="binding site" evidence="13">
    <location>
        <begin position="225"/>
        <end position="230"/>
    </location>
    <ligand>
        <name>ATP</name>
        <dbReference type="ChEBI" id="CHEBI:30616"/>
    </ligand>
</feature>
<dbReference type="FunFam" id="3.40.1190.20:FF:000012">
    <property type="entry name" value="Ribokinase"/>
    <property type="match status" value="1"/>
</dbReference>
<reference evidence="15 16" key="1">
    <citation type="submission" date="2019-02" db="EMBL/GenBank/DDBJ databases">
        <title>Deep-cultivation of Planctomycetes and their phenomic and genomic characterization uncovers novel biology.</title>
        <authorList>
            <person name="Wiegand S."/>
            <person name="Jogler M."/>
            <person name="Boedeker C."/>
            <person name="Pinto D."/>
            <person name="Vollmers J."/>
            <person name="Rivas-Marin E."/>
            <person name="Kohn T."/>
            <person name="Peeters S.H."/>
            <person name="Heuer A."/>
            <person name="Rast P."/>
            <person name="Oberbeckmann S."/>
            <person name="Bunk B."/>
            <person name="Jeske O."/>
            <person name="Meyerdierks A."/>
            <person name="Storesund J.E."/>
            <person name="Kallscheuer N."/>
            <person name="Luecker S."/>
            <person name="Lage O.M."/>
            <person name="Pohl T."/>
            <person name="Merkel B.J."/>
            <person name="Hornburger P."/>
            <person name="Mueller R.-W."/>
            <person name="Bruemmer F."/>
            <person name="Labrenz M."/>
            <person name="Spormann A.M."/>
            <person name="Op den Camp H."/>
            <person name="Overmann J."/>
            <person name="Amann R."/>
            <person name="Jetten M.S.M."/>
            <person name="Mascher T."/>
            <person name="Medema M.H."/>
            <person name="Devos D.P."/>
            <person name="Kaster A.-K."/>
            <person name="Ovreas L."/>
            <person name="Rohde M."/>
            <person name="Galperin M.Y."/>
            <person name="Jogler C."/>
        </authorList>
    </citation>
    <scope>NUCLEOTIDE SEQUENCE [LARGE SCALE GENOMIC DNA]</scope>
    <source>
        <strain evidence="15 16">ETA_A1</strain>
    </source>
</reference>
<evidence type="ECO:0000256" key="8">
    <source>
        <dbReference type="ARBA" id="ARBA00022777"/>
    </source>
</evidence>
<dbReference type="HAMAP" id="MF_01987">
    <property type="entry name" value="Ribokinase"/>
    <property type="match status" value="1"/>
</dbReference>
<dbReference type="GO" id="GO:0005829">
    <property type="term" value="C:cytosol"/>
    <property type="evidence" value="ECO:0007669"/>
    <property type="project" value="TreeGrafter"/>
</dbReference>
<comment type="catalytic activity">
    <reaction evidence="13">
        <text>D-ribose + ATP = D-ribose 5-phosphate + ADP + H(+)</text>
        <dbReference type="Rhea" id="RHEA:13697"/>
        <dbReference type="ChEBI" id="CHEBI:15378"/>
        <dbReference type="ChEBI" id="CHEBI:30616"/>
        <dbReference type="ChEBI" id="CHEBI:47013"/>
        <dbReference type="ChEBI" id="CHEBI:78346"/>
        <dbReference type="ChEBI" id="CHEBI:456216"/>
        <dbReference type="EC" id="2.7.1.15"/>
    </reaction>
</comment>
<comment type="caution">
    <text evidence="13">Lacks conserved residue(s) required for the propagation of feature annotation.</text>
</comment>
<name>A0A517Y292_9BACT</name>
<dbReference type="InterPro" id="IPR011611">
    <property type="entry name" value="PfkB_dom"/>
</dbReference>
<evidence type="ECO:0000256" key="12">
    <source>
        <dbReference type="ARBA" id="ARBA00023277"/>
    </source>
</evidence>